<keyword evidence="1" id="KW-0805">Transcription regulation</keyword>
<accession>A0ABS4IT95</accession>
<dbReference type="PANTHER" id="PTHR43537:SF5">
    <property type="entry name" value="UXU OPERON TRANSCRIPTIONAL REGULATOR"/>
    <property type="match status" value="1"/>
</dbReference>
<gene>
    <name evidence="5" type="ORF">J2Z66_002403</name>
</gene>
<dbReference type="SUPFAM" id="SSF46785">
    <property type="entry name" value="Winged helix' DNA-binding domain"/>
    <property type="match status" value="1"/>
</dbReference>
<evidence type="ECO:0000256" key="2">
    <source>
        <dbReference type="ARBA" id="ARBA00023125"/>
    </source>
</evidence>
<sequence length="250" mass="28386">MEPLQKNERYTLSQTVSEQLKQYIVDHRLLPGDKLPSERDMVKQMGVSRSVIREALRYLEISGIISIRHGEGAFIQEQDLAPLMEQLVFQWGRDLSAHDELLELRMMLELNAVELAVKNGTEEDFGVLEKLAQDMLSRSSDIDEDAGEKLGDEDTAFHRCLLLATHHQPFIQMTDPIISLHARLSNEHLSIARASNVHVSIASVSNKQLEDPEDPKTAQQAPGPLYEQFVEALRQRNLSEAKDLLRRLLS</sequence>
<comment type="caution">
    <text evidence="5">The sequence shown here is derived from an EMBL/GenBank/DDBJ whole genome shotgun (WGS) entry which is preliminary data.</text>
</comment>
<evidence type="ECO:0000256" key="3">
    <source>
        <dbReference type="ARBA" id="ARBA00023163"/>
    </source>
</evidence>
<dbReference type="RefSeq" id="WP_209971554.1">
    <property type="nucleotide sequence ID" value="NZ_JAGGLB010000006.1"/>
</dbReference>
<organism evidence="5 6">
    <name type="scientific">Paenibacillus eucommiae</name>
    <dbReference type="NCBI Taxonomy" id="1355755"/>
    <lineage>
        <taxon>Bacteria</taxon>
        <taxon>Bacillati</taxon>
        <taxon>Bacillota</taxon>
        <taxon>Bacilli</taxon>
        <taxon>Bacillales</taxon>
        <taxon>Paenibacillaceae</taxon>
        <taxon>Paenibacillus</taxon>
    </lineage>
</organism>
<dbReference type="EMBL" id="JAGGLB010000006">
    <property type="protein sequence ID" value="MBP1990797.1"/>
    <property type="molecule type" value="Genomic_DNA"/>
</dbReference>
<name>A0ABS4IT95_9BACL</name>
<dbReference type="InterPro" id="IPR036390">
    <property type="entry name" value="WH_DNA-bd_sf"/>
</dbReference>
<dbReference type="InterPro" id="IPR011711">
    <property type="entry name" value="GntR_C"/>
</dbReference>
<evidence type="ECO:0000256" key="1">
    <source>
        <dbReference type="ARBA" id="ARBA00023015"/>
    </source>
</evidence>
<dbReference type="SUPFAM" id="SSF48008">
    <property type="entry name" value="GntR ligand-binding domain-like"/>
    <property type="match status" value="1"/>
</dbReference>
<dbReference type="CDD" id="cd07377">
    <property type="entry name" value="WHTH_GntR"/>
    <property type="match status" value="1"/>
</dbReference>
<dbReference type="GO" id="GO:0003677">
    <property type="term" value="F:DNA binding"/>
    <property type="evidence" value="ECO:0007669"/>
    <property type="project" value="UniProtKB-KW"/>
</dbReference>
<protein>
    <submittedName>
        <fullName evidence="5">DNA-binding FadR family transcriptional regulator</fullName>
    </submittedName>
</protein>
<dbReference type="PROSITE" id="PS50949">
    <property type="entry name" value="HTH_GNTR"/>
    <property type="match status" value="1"/>
</dbReference>
<dbReference type="Gene3D" id="1.20.120.530">
    <property type="entry name" value="GntR ligand-binding domain-like"/>
    <property type="match status" value="1"/>
</dbReference>
<feature type="domain" description="HTH gntR-type" evidence="4">
    <location>
        <begin position="10"/>
        <end position="78"/>
    </location>
</feature>
<dbReference type="InterPro" id="IPR000524">
    <property type="entry name" value="Tscrpt_reg_HTH_GntR"/>
</dbReference>
<dbReference type="Pfam" id="PF00392">
    <property type="entry name" value="GntR"/>
    <property type="match status" value="1"/>
</dbReference>
<dbReference type="Gene3D" id="1.10.10.10">
    <property type="entry name" value="Winged helix-like DNA-binding domain superfamily/Winged helix DNA-binding domain"/>
    <property type="match status" value="1"/>
</dbReference>
<proteinExistence type="predicted"/>
<evidence type="ECO:0000313" key="6">
    <source>
        <dbReference type="Proteomes" id="UP001519287"/>
    </source>
</evidence>
<evidence type="ECO:0000313" key="5">
    <source>
        <dbReference type="EMBL" id="MBP1990797.1"/>
    </source>
</evidence>
<dbReference type="PANTHER" id="PTHR43537">
    <property type="entry name" value="TRANSCRIPTIONAL REGULATOR, GNTR FAMILY"/>
    <property type="match status" value="1"/>
</dbReference>
<keyword evidence="3" id="KW-0804">Transcription</keyword>
<reference evidence="5 6" key="1">
    <citation type="submission" date="2021-03" db="EMBL/GenBank/DDBJ databases">
        <title>Genomic Encyclopedia of Type Strains, Phase IV (KMG-IV): sequencing the most valuable type-strain genomes for metagenomic binning, comparative biology and taxonomic classification.</title>
        <authorList>
            <person name="Goeker M."/>
        </authorList>
    </citation>
    <scope>NUCLEOTIDE SEQUENCE [LARGE SCALE GENOMIC DNA]</scope>
    <source>
        <strain evidence="5 6">DSM 26048</strain>
    </source>
</reference>
<evidence type="ECO:0000259" key="4">
    <source>
        <dbReference type="PROSITE" id="PS50949"/>
    </source>
</evidence>
<dbReference type="Pfam" id="PF07729">
    <property type="entry name" value="FCD"/>
    <property type="match status" value="1"/>
</dbReference>
<dbReference type="SMART" id="SM00345">
    <property type="entry name" value="HTH_GNTR"/>
    <property type="match status" value="1"/>
</dbReference>
<dbReference type="Proteomes" id="UP001519287">
    <property type="component" value="Unassembled WGS sequence"/>
</dbReference>
<keyword evidence="6" id="KW-1185">Reference proteome</keyword>
<dbReference type="PRINTS" id="PR00035">
    <property type="entry name" value="HTHGNTR"/>
</dbReference>
<keyword evidence="2 5" id="KW-0238">DNA-binding</keyword>
<dbReference type="SMART" id="SM00895">
    <property type="entry name" value="FCD"/>
    <property type="match status" value="1"/>
</dbReference>
<dbReference type="InterPro" id="IPR036388">
    <property type="entry name" value="WH-like_DNA-bd_sf"/>
</dbReference>
<dbReference type="InterPro" id="IPR008920">
    <property type="entry name" value="TF_FadR/GntR_C"/>
</dbReference>